<dbReference type="PANTHER" id="PTHR14068">
    <property type="entry name" value="EUKARYOTIC TRANSLATION INITIATION FACTOR 3 EIF3 -RELATED"/>
    <property type="match status" value="1"/>
</dbReference>
<accession>A0A0H2S8I8</accession>
<dbReference type="InterPro" id="IPR011400">
    <property type="entry name" value="EIF3B"/>
</dbReference>
<dbReference type="InterPro" id="IPR035979">
    <property type="entry name" value="RBD_domain_sf"/>
</dbReference>
<dbReference type="Gene3D" id="2.130.10.10">
    <property type="entry name" value="YVTN repeat-like/Quinoprotein amine dehydrogenase"/>
    <property type="match status" value="2"/>
</dbReference>
<keyword evidence="9" id="KW-1185">Reference proteome</keyword>
<dbReference type="GO" id="GO:0005852">
    <property type="term" value="C:eukaryotic translation initiation factor 3 complex"/>
    <property type="evidence" value="ECO:0007669"/>
    <property type="project" value="InterPro"/>
</dbReference>
<dbReference type="AlphaFoldDB" id="A0A0H2S8I8"/>
<dbReference type="Pfam" id="PF08662">
    <property type="entry name" value="eIF2A"/>
    <property type="match status" value="2"/>
</dbReference>
<dbReference type="CDD" id="cd12278">
    <property type="entry name" value="RRM_eIF3B"/>
    <property type="match status" value="1"/>
</dbReference>
<dbReference type="InterPro" id="IPR015943">
    <property type="entry name" value="WD40/YVTN_repeat-like_dom_sf"/>
</dbReference>
<dbReference type="PANTHER" id="PTHR14068:SF0">
    <property type="entry name" value="EUKARYOTIC TRANSLATION INITIATION FACTOR 3 SUBUNIT B"/>
    <property type="match status" value="1"/>
</dbReference>
<evidence type="ECO:0000256" key="3">
    <source>
        <dbReference type="ARBA" id="ARBA00022540"/>
    </source>
</evidence>
<dbReference type="HAMAP" id="MF_03001">
    <property type="entry name" value="eIF3b"/>
    <property type="match status" value="1"/>
</dbReference>
<dbReference type="Proteomes" id="UP000053477">
    <property type="component" value="Unassembled WGS sequence"/>
</dbReference>
<organism evidence="8 9">
    <name type="scientific">Schizopora paradoxa</name>
    <dbReference type="NCBI Taxonomy" id="27342"/>
    <lineage>
        <taxon>Eukaryota</taxon>
        <taxon>Fungi</taxon>
        <taxon>Dikarya</taxon>
        <taxon>Basidiomycota</taxon>
        <taxon>Agaricomycotina</taxon>
        <taxon>Agaricomycetes</taxon>
        <taxon>Hymenochaetales</taxon>
        <taxon>Schizoporaceae</taxon>
        <taxon>Schizopora</taxon>
    </lineage>
</organism>
<evidence type="ECO:0000256" key="1">
    <source>
        <dbReference type="ARBA" id="ARBA00004496"/>
    </source>
</evidence>
<evidence type="ECO:0000256" key="6">
    <source>
        <dbReference type="PROSITE-ProRule" id="PRU00176"/>
    </source>
</evidence>
<keyword evidence="5" id="KW-0648">Protein biosynthesis</keyword>
<comment type="subcellular location">
    <subcellularLocation>
        <location evidence="1">Cytoplasm</location>
    </subcellularLocation>
</comment>
<name>A0A0H2S8I8_9AGAM</name>
<dbReference type="InParanoid" id="A0A0H2S8I8"/>
<evidence type="ECO:0000313" key="8">
    <source>
        <dbReference type="EMBL" id="KLO20254.1"/>
    </source>
</evidence>
<evidence type="ECO:0000256" key="4">
    <source>
        <dbReference type="ARBA" id="ARBA00022884"/>
    </source>
</evidence>
<evidence type="ECO:0000256" key="5">
    <source>
        <dbReference type="ARBA" id="ARBA00022917"/>
    </source>
</evidence>
<dbReference type="FunFam" id="2.130.10.10:FF:000947">
    <property type="entry name" value="Eukaryotic translation initiation factor 3 subunit B"/>
    <property type="match status" value="1"/>
</dbReference>
<dbReference type="InterPro" id="IPR013979">
    <property type="entry name" value="TIF_beta_prop-like"/>
</dbReference>
<dbReference type="InterPro" id="IPR034363">
    <property type="entry name" value="eIF3B_RRM"/>
</dbReference>
<keyword evidence="2" id="KW-0963">Cytoplasm</keyword>
<dbReference type="SUPFAM" id="SSF82171">
    <property type="entry name" value="DPP6 N-terminal domain-like"/>
    <property type="match status" value="1"/>
</dbReference>
<feature type="non-terminal residue" evidence="8">
    <location>
        <position position="737"/>
    </location>
</feature>
<dbReference type="Pfam" id="PF00076">
    <property type="entry name" value="RRM_1"/>
    <property type="match status" value="1"/>
</dbReference>
<protein>
    <submittedName>
        <fullName evidence="8">Translation initiation factor eIF-3b</fullName>
    </submittedName>
</protein>
<gene>
    <name evidence="8" type="ORF">SCHPADRAFT_842596</name>
</gene>
<dbReference type="SUPFAM" id="SSF54928">
    <property type="entry name" value="RNA-binding domain, RBD"/>
    <property type="match status" value="1"/>
</dbReference>
<dbReference type="Gene3D" id="3.30.70.330">
    <property type="match status" value="1"/>
</dbReference>
<dbReference type="EMBL" id="KQ085883">
    <property type="protein sequence ID" value="KLO20254.1"/>
    <property type="molecule type" value="Genomic_DNA"/>
</dbReference>
<dbReference type="GO" id="GO:0003743">
    <property type="term" value="F:translation initiation factor activity"/>
    <property type="evidence" value="ECO:0007669"/>
    <property type="project" value="UniProtKB-KW"/>
</dbReference>
<keyword evidence="3 8" id="KW-0396">Initiation factor</keyword>
<dbReference type="InterPro" id="IPR012677">
    <property type="entry name" value="Nucleotide-bd_a/b_plait_sf"/>
</dbReference>
<dbReference type="PROSITE" id="PS50102">
    <property type="entry name" value="RRM"/>
    <property type="match status" value="1"/>
</dbReference>
<dbReference type="PIRSF" id="PIRSF036424">
    <property type="entry name" value="eIF3b"/>
    <property type="match status" value="1"/>
</dbReference>
<proteinExistence type="inferred from homology"/>
<evidence type="ECO:0000259" key="7">
    <source>
        <dbReference type="PROSITE" id="PS50102"/>
    </source>
</evidence>
<dbReference type="InterPro" id="IPR000504">
    <property type="entry name" value="RRM_dom"/>
</dbReference>
<keyword evidence="4 6" id="KW-0694">RNA-binding</keyword>
<dbReference type="FunCoup" id="A0A0H2S8I8">
    <property type="interactions" value="942"/>
</dbReference>
<feature type="domain" description="RRM" evidence="7">
    <location>
        <begin position="34"/>
        <end position="128"/>
    </location>
</feature>
<dbReference type="GO" id="GO:0031369">
    <property type="term" value="F:translation initiation factor binding"/>
    <property type="evidence" value="ECO:0007669"/>
    <property type="project" value="InterPro"/>
</dbReference>
<dbReference type="GO" id="GO:0003723">
    <property type="term" value="F:RNA binding"/>
    <property type="evidence" value="ECO:0007669"/>
    <property type="project" value="UniProtKB-UniRule"/>
</dbReference>
<dbReference type="OrthoDB" id="10250414at2759"/>
<evidence type="ECO:0000256" key="2">
    <source>
        <dbReference type="ARBA" id="ARBA00022490"/>
    </source>
</evidence>
<sequence>MAAVNGTSHLNDGDIDYSDIDAKYQVELEEGFDNIVVLDGAPIVDKSKYEKLVAKLCKDFSKKGCVIKPENVDMPWDTAKGKTKGFAFLEFGSGDDASLAVSAMNGHKFDAEHTFFLNRFTDVEKFQDYDETFVEPEPEEFKPREHLRAWLADPQSPDQYVTFRGPEVAIHWHGKPSQSDVDIKRNRWADAYVQWSPLGTMLATIHREGVQLWGGLSWMRLRKFAHPLVSLIDFSPNEKYLVTMSNEPISLSRGPQMSFTEEDEGNNIAVWDMKSGELLRTFPAPTSVDDGQASGKRAHMTWPAMKWSADDHYVARITPGQQISVYELPGMGLLDKKSVKIDGVVDFEWLPHSDQDRDDAEKAAKGTGASKGKKVIKENMLAYWTPEVQDQPARVCLMAIPSRTILRTKNLFNVSDCKLYWQNQGDFLCVKVDRHTKTNKKPSFCNLEIFRVREKDFPVEVVELKESVTDFSWEPRGERFAIVTSSDPNLGNPGPGITIKTAVSFYQLERGKGDFKLLKTLDNNRATNVVRWSPRGRHLILGTVGSATKSELEFWDLDFYNEDIGRREPGKEEWGAGIVHLGTADHFGVTDIEWDPSGRYLATSASEWRHKLEHGYAIWDFRGQQIEKHHLDKFYQFQWRPRPRTVLSKEKQRQVRKNLKEYSRVFEEEDAAEESNVSAELIAQRRRLVDEWNAWRARCQREGGYEGQAKGESEAKKEEIEVEVEEIVDLTEEVLDD</sequence>
<evidence type="ECO:0000313" key="9">
    <source>
        <dbReference type="Proteomes" id="UP000053477"/>
    </source>
</evidence>
<dbReference type="STRING" id="27342.A0A0H2S8I8"/>
<reference evidence="8 9" key="1">
    <citation type="submission" date="2015-04" db="EMBL/GenBank/DDBJ databases">
        <title>Complete genome sequence of Schizopora paradoxa KUC8140, a cosmopolitan wood degrader in East Asia.</title>
        <authorList>
            <consortium name="DOE Joint Genome Institute"/>
            <person name="Min B."/>
            <person name="Park H."/>
            <person name="Jang Y."/>
            <person name="Kim J.-J."/>
            <person name="Kim K.H."/>
            <person name="Pangilinan J."/>
            <person name="Lipzen A."/>
            <person name="Riley R."/>
            <person name="Grigoriev I.V."/>
            <person name="Spatafora J.W."/>
            <person name="Choi I.-G."/>
        </authorList>
    </citation>
    <scope>NUCLEOTIDE SEQUENCE [LARGE SCALE GENOMIC DNA]</scope>
    <source>
        <strain evidence="8 9">KUC8140</strain>
    </source>
</reference>